<reference evidence="4" key="1">
    <citation type="submission" date="2020-11" db="EMBL/GenBank/DDBJ databases">
        <authorList>
            <person name="Tran Van P."/>
        </authorList>
    </citation>
    <scope>NUCLEOTIDE SEQUENCE</scope>
</reference>
<evidence type="ECO:0000256" key="2">
    <source>
        <dbReference type="SAM" id="MobiDB-lite"/>
    </source>
</evidence>
<proteinExistence type="predicted"/>
<protein>
    <recommendedName>
        <fullName evidence="3">Chromatin target of PRMT1 protein C-terminal domain-containing protein</fullName>
    </recommendedName>
</protein>
<keyword evidence="5" id="KW-1185">Reference proteome</keyword>
<evidence type="ECO:0000256" key="1">
    <source>
        <dbReference type="ARBA" id="ARBA00022884"/>
    </source>
</evidence>
<gene>
    <name evidence="4" type="ORF">DSTB1V02_LOCUS9480</name>
</gene>
<sequence length="201" mass="23331">MIVNEDDEHNISKKARERKCYILHKEFWARVSTSSTFSQLAKLQVQPPVPRQRLPMQLGPSPDNVQFVQHLAQQQAMLAALQLKQGSIRQRLGVRGRLGIPYRNRLRFERGGGRYLSNTRSMRRGFGVRRASSYRSFNTSFTSPLNRRPAMSRGWFRGFRRGRGGRTTQSWGTQRQSNVNKDDLDRELDDYMSKKESELGI</sequence>
<feature type="region of interest" description="Disordered" evidence="2">
    <location>
        <begin position="152"/>
        <end position="187"/>
    </location>
</feature>
<dbReference type="Proteomes" id="UP000677054">
    <property type="component" value="Unassembled WGS sequence"/>
</dbReference>
<dbReference type="EMBL" id="CAJPEV010002444">
    <property type="protein sequence ID" value="CAG0896906.1"/>
    <property type="molecule type" value="Genomic_DNA"/>
</dbReference>
<organism evidence="4">
    <name type="scientific">Darwinula stevensoni</name>
    <dbReference type="NCBI Taxonomy" id="69355"/>
    <lineage>
        <taxon>Eukaryota</taxon>
        <taxon>Metazoa</taxon>
        <taxon>Ecdysozoa</taxon>
        <taxon>Arthropoda</taxon>
        <taxon>Crustacea</taxon>
        <taxon>Oligostraca</taxon>
        <taxon>Ostracoda</taxon>
        <taxon>Podocopa</taxon>
        <taxon>Podocopida</taxon>
        <taxon>Darwinulocopina</taxon>
        <taxon>Darwinuloidea</taxon>
        <taxon>Darwinulidae</taxon>
        <taxon>Darwinula</taxon>
    </lineage>
</organism>
<keyword evidence="1" id="KW-0694">RNA-binding</keyword>
<dbReference type="GO" id="GO:0003723">
    <property type="term" value="F:RNA binding"/>
    <property type="evidence" value="ECO:0007669"/>
    <property type="project" value="UniProtKB-KW"/>
</dbReference>
<dbReference type="EMBL" id="LR901961">
    <property type="protein sequence ID" value="CAD7249692.1"/>
    <property type="molecule type" value="Genomic_DNA"/>
</dbReference>
<dbReference type="Pfam" id="PF13865">
    <property type="entry name" value="FoP_duplication"/>
    <property type="match status" value="1"/>
</dbReference>
<evidence type="ECO:0000313" key="4">
    <source>
        <dbReference type="EMBL" id="CAD7249692.1"/>
    </source>
</evidence>
<dbReference type="InterPro" id="IPR025715">
    <property type="entry name" value="FoP_C"/>
</dbReference>
<evidence type="ECO:0000313" key="5">
    <source>
        <dbReference type="Proteomes" id="UP000677054"/>
    </source>
</evidence>
<feature type="compositionally biased region" description="Low complexity" evidence="2">
    <location>
        <begin position="166"/>
        <end position="177"/>
    </location>
</feature>
<dbReference type="SMART" id="SM01218">
    <property type="entry name" value="FoP_duplication"/>
    <property type="match status" value="1"/>
</dbReference>
<name>A0A7R9A8Z2_9CRUS</name>
<feature type="domain" description="Chromatin target of PRMT1 protein C-terminal" evidence="3">
    <location>
        <begin position="122"/>
        <end position="198"/>
    </location>
</feature>
<evidence type="ECO:0000259" key="3">
    <source>
        <dbReference type="SMART" id="SM01218"/>
    </source>
</evidence>
<accession>A0A7R9A8Z2</accession>
<dbReference type="AlphaFoldDB" id="A0A7R9A8Z2"/>